<dbReference type="GO" id="GO:0006974">
    <property type="term" value="P:DNA damage response"/>
    <property type="evidence" value="ECO:0007669"/>
    <property type="project" value="InterPro"/>
</dbReference>
<name>A0A6J1DP62_MOMCH</name>
<evidence type="ECO:0000256" key="1">
    <source>
        <dbReference type="SAM" id="Coils"/>
    </source>
</evidence>
<protein>
    <submittedName>
        <fullName evidence="3">Uncharacterized protein LOC111022902 isoform X1</fullName>
    </submittedName>
</protein>
<dbReference type="InterPro" id="IPR044952">
    <property type="entry name" value="SUV2"/>
</dbReference>
<dbReference type="Proteomes" id="UP000504603">
    <property type="component" value="Unplaced"/>
</dbReference>
<dbReference type="PANTHER" id="PTHR35761">
    <property type="entry name" value="ATR INTERACTING PROTEIN"/>
    <property type="match status" value="1"/>
</dbReference>
<keyword evidence="1" id="KW-0175">Coiled coil</keyword>
<evidence type="ECO:0000313" key="3">
    <source>
        <dbReference type="RefSeq" id="XP_022155903.1"/>
    </source>
</evidence>
<reference evidence="3" key="1">
    <citation type="submission" date="2025-08" db="UniProtKB">
        <authorList>
            <consortium name="RefSeq"/>
        </authorList>
    </citation>
    <scope>IDENTIFICATION</scope>
    <source>
        <strain evidence="3">OHB3-1</strain>
    </source>
</reference>
<dbReference type="PANTHER" id="PTHR35761:SF1">
    <property type="entry name" value="PROTEIN SENSITIVE TO UV 2"/>
    <property type="match status" value="1"/>
</dbReference>
<dbReference type="RefSeq" id="XP_022155903.1">
    <property type="nucleotide sequence ID" value="XM_022300211.1"/>
</dbReference>
<dbReference type="AlphaFoldDB" id="A0A6J1DP62"/>
<organism evidence="2 3">
    <name type="scientific">Momordica charantia</name>
    <name type="common">Bitter gourd</name>
    <name type="synonym">Balsam pear</name>
    <dbReference type="NCBI Taxonomy" id="3673"/>
    <lineage>
        <taxon>Eukaryota</taxon>
        <taxon>Viridiplantae</taxon>
        <taxon>Streptophyta</taxon>
        <taxon>Embryophyta</taxon>
        <taxon>Tracheophyta</taxon>
        <taxon>Spermatophyta</taxon>
        <taxon>Magnoliopsida</taxon>
        <taxon>eudicotyledons</taxon>
        <taxon>Gunneridae</taxon>
        <taxon>Pentapetalae</taxon>
        <taxon>rosids</taxon>
        <taxon>fabids</taxon>
        <taxon>Cucurbitales</taxon>
        <taxon>Cucurbitaceae</taxon>
        <taxon>Momordiceae</taxon>
        <taxon>Momordica</taxon>
    </lineage>
</organism>
<dbReference type="KEGG" id="mcha:111022902"/>
<sequence length="720" mass="80231">MRSEDEGFEDWDADFLDQLIQVEELAIASTADNHLITIPISSSTFCPPPPSQPEPLHFVQAFHDRPISYSPPRELSQRITGVRSPNGLGECGPSSSMLAPCLPRPDAAKELEICNLKRELGRVSKQLKDLEQECVELRKKRDRKEEQLKVVFSNKDEQFIGHHGSESTDLRTAGNDGEHNSRKIEDLAGDLGAPHIVSSSSKAIGEQGGQAHNSAGERVNDKLPAFHNLSKKLQVFWVPESGSKMGQSLVSELLLSCETDFHVLFGCISTKLSPKFSVDSLAGDNVSDVALKNPLQFLHGLEAVKVSNLYTTLTKVSNGIVKMEALFTPLLDLCNLDNVVIVHRTLHILHMFVKHLFWLERKSERRKTVMVEGLGSRNNDLDSHGSQSVEGEEFAVVNMDGTSHDSCAPACSRIPGADMPCKNRNLNTYTNLVPQVNWVSFFEMMHQVAKTHCVECVRMEAVSIMNLILMRSSTYMEREKFGPGLLFDSVVEFIRKESGSAIQKHAVRLLFLILNCPTFFVAFCSGCMETEATCAADENVRSAAGFEKFRTILHGLADCLACCGNGIEELKLRRNTVLLLAFLASSGKAGFEILISNKLPTESNFLVLILQVVVSEVEHEQKVPQPVEIHGERTLLLREVLILLNRLASHSLYSATVLRVLTNSRDMASLTIDVITKLSRRNNRTYQFDRKTRQMRESEVADLSQVFKKRVLTYLGNSIV</sequence>
<accession>A0A6J1DP62</accession>
<proteinExistence type="predicted"/>
<gene>
    <name evidence="3" type="primary">LOC111022902</name>
</gene>
<evidence type="ECO:0000313" key="2">
    <source>
        <dbReference type="Proteomes" id="UP000504603"/>
    </source>
</evidence>
<dbReference type="GeneID" id="111022902"/>
<feature type="coiled-coil region" evidence="1">
    <location>
        <begin position="113"/>
        <end position="147"/>
    </location>
</feature>
<keyword evidence="2" id="KW-1185">Reference proteome</keyword>
<dbReference type="OrthoDB" id="645074at2759"/>